<evidence type="ECO:0000256" key="1">
    <source>
        <dbReference type="ARBA" id="ARBA00004141"/>
    </source>
</evidence>
<dbReference type="PANTHER" id="PTHR10250">
    <property type="entry name" value="MICROSOMAL GLUTATHIONE S-TRANSFERASE"/>
    <property type="match status" value="1"/>
</dbReference>
<dbReference type="PANTHER" id="PTHR10250:SF26">
    <property type="entry name" value="GLUTATHIONE S-TRANSFERASE 3, MITOCHONDRIAL"/>
    <property type="match status" value="1"/>
</dbReference>
<evidence type="ECO:0000256" key="3">
    <source>
        <dbReference type="ARBA" id="ARBA00022989"/>
    </source>
</evidence>
<dbReference type="Proteomes" id="UP001642540">
    <property type="component" value="Unassembled WGS sequence"/>
</dbReference>
<name>A0ABP1PQG2_9HEXA</name>
<evidence type="ECO:0000313" key="6">
    <source>
        <dbReference type="EMBL" id="CAL8073372.1"/>
    </source>
</evidence>
<evidence type="ECO:0000256" key="5">
    <source>
        <dbReference type="SAM" id="Phobius"/>
    </source>
</evidence>
<keyword evidence="7" id="KW-1185">Reference proteome</keyword>
<feature type="transmembrane region" description="Helical" evidence="5">
    <location>
        <begin position="135"/>
        <end position="156"/>
    </location>
</feature>
<evidence type="ECO:0008006" key="8">
    <source>
        <dbReference type="Google" id="ProtNLM"/>
    </source>
</evidence>
<evidence type="ECO:0000313" key="7">
    <source>
        <dbReference type="Proteomes" id="UP001642540"/>
    </source>
</evidence>
<dbReference type="InterPro" id="IPR050997">
    <property type="entry name" value="MAPEG"/>
</dbReference>
<sequence length="159" mass="17723">MPRVGQFLFGGSCLNIRDPQGLFFHIPSGYGYVVLTAVGSMVMVQWKAYQVGKARKEYKIHYPMMYSPDNNHFNCIQRAHQNTLEQMPTFLSLLTFGGLEMPVFSAIGGAIWIAGRVAYAKGYYTGDPKKRMKGAFGYIGLLMILGATTKFAIHLIKGQ</sequence>
<dbReference type="InterPro" id="IPR001129">
    <property type="entry name" value="Membr-assoc_MAPEG"/>
</dbReference>
<feature type="transmembrane region" description="Helical" evidence="5">
    <location>
        <begin position="29"/>
        <end position="49"/>
    </location>
</feature>
<comment type="caution">
    <text evidence="6">The sequence shown here is derived from an EMBL/GenBank/DDBJ whole genome shotgun (WGS) entry which is preliminary data.</text>
</comment>
<reference evidence="6 7" key="1">
    <citation type="submission" date="2024-08" db="EMBL/GenBank/DDBJ databases">
        <authorList>
            <person name="Cucini C."/>
            <person name="Frati F."/>
        </authorList>
    </citation>
    <scope>NUCLEOTIDE SEQUENCE [LARGE SCALE GENOMIC DNA]</scope>
</reference>
<evidence type="ECO:0000256" key="4">
    <source>
        <dbReference type="ARBA" id="ARBA00023136"/>
    </source>
</evidence>
<dbReference type="SUPFAM" id="SSF161084">
    <property type="entry name" value="MAPEG domain-like"/>
    <property type="match status" value="1"/>
</dbReference>
<organism evidence="6 7">
    <name type="scientific">Orchesella dallaii</name>
    <dbReference type="NCBI Taxonomy" id="48710"/>
    <lineage>
        <taxon>Eukaryota</taxon>
        <taxon>Metazoa</taxon>
        <taxon>Ecdysozoa</taxon>
        <taxon>Arthropoda</taxon>
        <taxon>Hexapoda</taxon>
        <taxon>Collembola</taxon>
        <taxon>Entomobryomorpha</taxon>
        <taxon>Entomobryoidea</taxon>
        <taxon>Orchesellidae</taxon>
        <taxon>Orchesellinae</taxon>
        <taxon>Orchesella</taxon>
    </lineage>
</organism>
<keyword evidence="4 5" id="KW-0472">Membrane</keyword>
<protein>
    <recommendedName>
        <fullName evidence="8">Microsomal glutathione S-transferase 3</fullName>
    </recommendedName>
</protein>
<evidence type="ECO:0000256" key="2">
    <source>
        <dbReference type="ARBA" id="ARBA00022692"/>
    </source>
</evidence>
<keyword evidence="2 5" id="KW-0812">Transmembrane</keyword>
<feature type="transmembrane region" description="Helical" evidence="5">
    <location>
        <begin position="90"/>
        <end position="115"/>
    </location>
</feature>
<dbReference type="Pfam" id="PF01124">
    <property type="entry name" value="MAPEG"/>
    <property type="match status" value="1"/>
</dbReference>
<comment type="subcellular location">
    <subcellularLocation>
        <location evidence="1">Membrane</location>
        <topology evidence="1">Multi-pass membrane protein</topology>
    </subcellularLocation>
</comment>
<dbReference type="Gene3D" id="1.20.120.550">
    <property type="entry name" value="Membrane associated eicosanoid/glutathione metabolism-like domain"/>
    <property type="match status" value="1"/>
</dbReference>
<proteinExistence type="predicted"/>
<keyword evidence="3 5" id="KW-1133">Transmembrane helix</keyword>
<dbReference type="EMBL" id="CAXLJM020000007">
    <property type="protein sequence ID" value="CAL8073372.1"/>
    <property type="molecule type" value="Genomic_DNA"/>
</dbReference>
<dbReference type="InterPro" id="IPR023352">
    <property type="entry name" value="MAPEG-like_dom_sf"/>
</dbReference>
<accession>A0ABP1PQG2</accession>
<gene>
    <name evidence="6" type="ORF">ODALV1_LOCUS2596</name>
</gene>